<protein>
    <submittedName>
        <fullName evidence="1">Uncharacterized protein</fullName>
    </submittedName>
</protein>
<evidence type="ECO:0000313" key="2">
    <source>
        <dbReference type="Proteomes" id="UP001150641"/>
    </source>
</evidence>
<sequence length="165" mass="18525">MALSAACLSSQKADPVGVQVRNLRRVHRIYHLRVLMSHLSGNKNRISACKQDRYLSGFVTGAPATFIIPAQFESNMTLSELFGAIMKKFQLYVGGVNDITYRYDIQKVGDVFSVSIFNVAKQKHIESGSKSMRHITSQDVIEECASHYRRQANSLKGFLGWLGLR</sequence>
<proteinExistence type="predicted"/>
<accession>A0A9X2WAX4</accession>
<evidence type="ECO:0000313" key="1">
    <source>
        <dbReference type="EMBL" id="MCT4703741.1"/>
    </source>
</evidence>
<comment type="caution">
    <text evidence="1">The sequence shown here is derived from an EMBL/GenBank/DDBJ whole genome shotgun (WGS) entry which is preliminary data.</text>
</comment>
<dbReference type="AlphaFoldDB" id="A0A9X2WAX4"/>
<keyword evidence="2" id="KW-1185">Reference proteome</keyword>
<organism evidence="1 2">
    <name type="scientific">Dryocola boscaweniae</name>
    <dbReference type="NCBI Taxonomy" id="2925397"/>
    <lineage>
        <taxon>Bacteria</taxon>
        <taxon>Pseudomonadati</taxon>
        <taxon>Pseudomonadota</taxon>
        <taxon>Gammaproteobacteria</taxon>
        <taxon>Enterobacterales</taxon>
        <taxon>Enterobacteriaceae</taxon>
        <taxon>Dryocola</taxon>
    </lineage>
</organism>
<gene>
    <name evidence="1" type="ORF">MUA00_18345</name>
</gene>
<reference evidence="1" key="1">
    <citation type="submission" date="2022-03" db="EMBL/GenBank/DDBJ databases">
        <title>Proposal of a novel genus Dryocolo and two novel species.</title>
        <authorList>
            <person name="Maddock D.W."/>
            <person name="Brady C.L."/>
            <person name="Denman S."/>
            <person name="Arnold D."/>
        </authorList>
    </citation>
    <scope>NUCLEOTIDE SEQUENCE</scope>
    <source>
        <strain evidence="1">H6W4</strain>
    </source>
</reference>
<dbReference type="Proteomes" id="UP001150641">
    <property type="component" value="Unassembled WGS sequence"/>
</dbReference>
<dbReference type="EMBL" id="JALHAP010000082">
    <property type="protein sequence ID" value="MCT4703741.1"/>
    <property type="molecule type" value="Genomic_DNA"/>
</dbReference>
<name>A0A9X2WAX4_9ENTR</name>